<keyword evidence="4 5" id="KW-0472">Membrane</keyword>
<evidence type="ECO:0000256" key="1">
    <source>
        <dbReference type="ARBA" id="ARBA00004370"/>
    </source>
</evidence>
<accession>A0A815IM10</accession>
<feature type="transmembrane region" description="Helical" evidence="5">
    <location>
        <begin position="12"/>
        <end position="35"/>
    </location>
</feature>
<evidence type="ECO:0000256" key="2">
    <source>
        <dbReference type="ARBA" id="ARBA00022692"/>
    </source>
</evidence>
<keyword evidence="9" id="KW-1185">Reference proteome</keyword>
<dbReference type="EMBL" id="CAJNOI010000992">
    <property type="protein sequence ID" value="CAF1370604.1"/>
    <property type="molecule type" value="Genomic_DNA"/>
</dbReference>
<feature type="transmembrane region" description="Helical" evidence="5">
    <location>
        <begin position="47"/>
        <end position="71"/>
    </location>
</feature>
<evidence type="ECO:0000313" key="10">
    <source>
        <dbReference type="Proteomes" id="UP000663877"/>
    </source>
</evidence>
<feature type="transmembrane region" description="Helical" evidence="5">
    <location>
        <begin position="174"/>
        <end position="196"/>
    </location>
</feature>
<evidence type="ECO:0000259" key="6">
    <source>
        <dbReference type="PROSITE" id="PS50262"/>
    </source>
</evidence>
<dbReference type="InterPro" id="IPR017452">
    <property type="entry name" value="GPCR_Rhodpsn_7TM"/>
</dbReference>
<dbReference type="Proteomes" id="UP000663832">
    <property type="component" value="Unassembled WGS sequence"/>
</dbReference>
<dbReference type="GO" id="GO:0016020">
    <property type="term" value="C:membrane"/>
    <property type="evidence" value="ECO:0007669"/>
    <property type="project" value="UniProtKB-SubCell"/>
</dbReference>
<evidence type="ECO:0000313" key="7">
    <source>
        <dbReference type="EMBL" id="CAF1370604.1"/>
    </source>
</evidence>
<feature type="transmembrane region" description="Helical" evidence="5">
    <location>
        <begin position="129"/>
        <end position="154"/>
    </location>
</feature>
<name>A0A815IM10_9BILA</name>
<dbReference type="Proteomes" id="UP000663877">
    <property type="component" value="Unassembled WGS sequence"/>
</dbReference>
<proteinExistence type="predicted"/>
<evidence type="ECO:0000313" key="8">
    <source>
        <dbReference type="EMBL" id="CAF1603953.1"/>
    </source>
</evidence>
<reference evidence="7" key="1">
    <citation type="submission" date="2021-02" db="EMBL/GenBank/DDBJ databases">
        <authorList>
            <person name="Nowell W R."/>
        </authorList>
    </citation>
    <scope>NUCLEOTIDE SEQUENCE</scope>
</reference>
<comment type="caution">
    <text evidence="7">The sequence shown here is derived from an EMBL/GenBank/DDBJ whole genome shotgun (WGS) entry which is preliminary data.</text>
</comment>
<keyword evidence="3 5" id="KW-1133">Transmembrane helix</keyword>
<feature type="domain" description="G-protein coupled receptors family 1 profile" evidence="6">
    <location>
        <begin position="27"/>
        <end position="281"/>
    </location>
</feature>
<dbReference type="AlphaFoldDB" id="A0A815IM10"/>
<protein>
    <recommendedName>
        <fullName evidence="6">G-protein coupled receptors family 1 profile domain-containing protein</fullName>
    </recommendedName>
</protein>
<dbReference type="InterPro" id="IPR052954">
    <property type="entry name" value="GPCR-Ligand_Int"/>
</dbReference>
<dbReference type="SUPFAM" id="SSF81321">
    <property type="entry name" value="Family A G protein-coupled receptor-like"/>
    <property type="match status" value="1"/>
</dbReference>
<dbReference type="EMBL" id="CAJNOM010001342">
    <property type="protein sequence ID" value="CAF1603953.1"/>
    <property type="molecule type" value="Genomic_DNA"/>
</dbReference>
<evidence type="ECO:0000313" key="9">
    <source>
        <dbReference type="Proteomes" id="UP000663832"/>
    </source>
</evidence>
<sequence length="333" mass="38888">MSAQILNAAAKYQLYSTTVMCPLGIVGNTINILVFTQLKLFRDNRCAFYLTVESIFNIFYLLFLLTIYILISMYGNDGTGHLLIWCRLNHIISQTFVLTPFTMICCTTVDEYFSTNYLYNIRYICTLKLARYLTFVFICIWLIHSIIFGLFFNIVPSVGCTISNEVYLRYTTYFIYLVLTGPLPIVISLLFGLLAYQNVRRLVRRQIPVARRRLDRQITAMCFIRVIAFVCLGTPYFWSRIYALIHPISRSESLEFATWELVQVIFASFASLNFAISFYLFIISSSHFRHQVKSVLVKKCWKRLKYLCCFGNIQITPENIEQNNLNIELEEIH</sequence>
<comment type="subcellular location">
    <subcellularLocation>
        <location evidence="1">Membrane</location>
    </subcellularLocation>
</comment>
<feature type="transmembrane region" description="Helical" evidence="5">
    <location>
        <begin position="91"/>
        <end position="109"/>
    </location>
</feature>
<evidence type="ECO:0000256" key="3">
    <source>
        <dbReference type="ARBA" id="ARBA00022989"/>
    </source>
</evidence>
<gene>
    <name evidence="7" type="ORF">BJG266_LOCUS36008</name>
    <name evidence="8" type="ORF">QVE165_LOCUS53042</name>
</gene>
<keyword evidence="2 5" id="KW-0812">Transmembrane</keyword>
<dbReference type="PANTHER" id="PTHR46641">
    <property type="entry name" value="FMRFAMIDE RECEPTOR-RELATED"/>
    <property type="match status" value="1"/>
</dbReference>
<organism evidence="7 10">
    <name type="scientific">Adineta steineri</name>
    <dbReference type="NCBI Taxonomy" id="433720"/>
    <lineage>
        <taxon>Eukaryota</taxon>
        <taxon>Metazoa</taxon>
        <taxon>Spiralia</taxon>
        <taxon>Gnathifera</taxon>
        <taxon>Rotifera</taxon>
        <taxon>Eurotatoria</taxon>
        <taxon>Bdelloidea</taxon>
        <taxon>Adinetida</taxon>
        <taxon>Adinetidae</taxon>
        <taxon>Adineta</taxon>
    </lineage>
</organism>
<feature type="transmembrane region" description="Helical" evidence="5">
    <location>
        <begin position="258"/>
        <end position="283"/>
    </location>
</feature>
<dbReference type="PROSITE" id="PS50262">
    <property type="entry name" value="G_PROTEIN_RECEP_F1_2"/>
    <property type="match status" value="1"/>
</dbReference>
<feature type="transmembrane region" description="Helical" evidence="5">
    <location>
        <begin position="217"/>
        <end position="238"/>
    </location>
</feature>
<evidence type="ECO:0000256" key="5">
    <source>
        <dbReference type="SAM" id="Phobius"/>
    </source>
</evidence>
<evidence type="ECO:0000256" key="4">
    <source>
        <dbReference type="ARBA" id="ARBA00023136"/>
    </source>
</evidence>
<dbReference type="Gene3D" id="1.20.1070.10">
    <property type="entry name" value="Rhodopsin 7-helix transmembrane proteins"/>
    <property type="match status" value="1"/>
</dbReference>